<comment type="caution">
    <text evidence="8">The sequence shown here is derived from an EMBL/GenBank/DDBJ whole genome shotgun (WGS) entry which is preliminary data.</text>
</comment>
<dbReference type="SUPFAM" id="SSF82866">
    <property type="entry name" value="Multidrug efflux transporter AcrB transmembrane domain"/>
    <property type="match status" value="2"/>
</dbReference>
<dbReference type="Proteomes" id="UP000630097">
    <property type="component" value="Unassembled WGS sequence"/>
</dbReference>
<dbReference type="Pfam" id="PF03176">
    <property type="entry name" value="MMPL"/>
    <property type="match status" value="2"/>
</dbReference>
<feature type="transmembrane region" description="Helical" evidence="6">
    <location>
        <begin position="191"/>
        <end position="209"/>
    </location>
</feature>
<dbReference type="EMBL" id="BONV01000006">
    <property type="protein sequence ID" value="GIG78935.1"/>
    <property type="molecule type" value="Genomic_DNA"/>
</dbReference>
<keyword evidence="9" id="KW-1185">Reference proteome</keyword>
<dbReference type="AlphaFoldDB" id="A0A8J3LY86"/>
<keyword evidence="3 6" id="KW-0812">Transmembrane</keyword>
<evidence type="ECO:0000256" key="3">
    <source>
        <dbReference type="ARBA" id="ARBA00022692"/>
    </source>
</evidence>
<feature type="transmembrane region" description="Helical" evidence="6">
    <location>
        <begin position="240"/>
        <end position="261"/>
    </location>
</feature>
<organism evidence="8 9">
    <name type="scientific">Planotetraspora kaengkrachanensis</name>
    <dbReference type="NCBI Taxonomy" id="575193"/>
    <lineage>
        <taxon>Bacteria</taxon>
        <taxon>Bacillati</taxon>
        <taxon>Actinomycetota</taxon>
        <taxon>Actinomycetes</taxon>
        <taxon>Streptosporangiales</taxon>
        <taxon>Streptosporangiaceae</taxon>
        <taxon>Planotetraspora</taxon>
    </lineage>
</organism>
<sequence>MNTGAEARSPAITRFSRFVLRHKLAVTLSWLVLFLAGGAATGRLSGHLSHDFSFPNAAGDKANHAILTAYGTGASAYPLVPVVVLPDGTTADDPAVKRAFKAAAVITRMRVVSYPSTGDHRFVGADGRTVFGLIFTPPARGASTPPDYGGQITRAMSSVLPAGATVHVTGISELSTVDGTGSGSSVLTETLIGGVGALVVLAFVFGSLLALVPLLVASVSILTTFLIVLALTHVSDVSFIVQFLVALIGLGVAIDYSLLLVTRWREERAHGYSGDEAVHRAMASAGRAVLFSGVTVAIGLIALVVLPVPFMRSVGYGGMLVPLVSVLVTLTLLPVLLATVGHRMDWPRVRREESAGRAWRAWAGGVVRARWLAAAGALLVLGGLAVAGSDIKLGDAHSDALARSARPSAAAGLADLTRAGIPSGVLTPIEVLIPAGTQPPSTLDGLPGTYAAVAPSDPAWSQAATRLLVVLPGDEASSDAGKATITRVRDVLHEVPGAQAGGLGVLEEDAENVLYGPFPLLLALIGLITFVLLTRAFRSVLLAFKAVVLNLLSLAASYGVLVLVWQNGHGSHAIWGVPATGAITFWVPLMGFAFLYGLSMDYEVFILARMREEYDRTADTRTAIVEGLGRTGRLVTSAALILFLAFVSLATAPDTDIKILATGLGAGILLDATVVRSLLVPATVSLFGRWNWWLPGWAARLLRVPAVPVDTTSMSIAGPASRTAVG</sequence>
<evidence type="ECO:0000313" key="9">
    <source>
        <dbReference type="Proteomes" id="UP000630097"/>
    </source>
</evidence>
<feature type="transmembrane region" description="Helical" evidence="6">
    <location>
        <begin position="316"/>
        <end position="340"/>
    </location>
</feature>
<protein>
    <submittedName>
        <fullName evidence="8">Putative membrane protein</fullName>
    </submittedName>
</protein>
<evidence type="ECO:0000256" key="1">
    <source>
        <dbReference type="ARBA" id="ARBA00004651"/>
    </source>
</evidence>
<dbReference type="Gene3D" id="1.20.1640.10">
    <property type="entry name" value="Multidrug efflux transporter AcrB transmembrane domain"/>
    <property type="match status" value="2"/>
</dbReference>
<name>A0A8J3LY86_9ACTN</name>
<evidence type="ECO:0000256" key="2">
    <source>
        <dbReference type="ARBA" id="ARBA00022475"/>
    </source>
</evidence>
<evidence type="ECO:0000259" key="7">
    <source>
        <dbReference type="PROSITE" id="PS50156"/>
    </source>
</evidence>
<keyword evidence="4 6" id="KW-1133">Transmembrane helix</keyword>
<dbReference type="InterPro" id="IPR050545">
    <property type="entry name" value="Mycobact_MmpL"/>
</dbReference>
<dbReference type="GO" id="GO:0005886">
    <property type="term" value="C:plasma membrane"/>
    <property type="evidence" value="ECO:0007669"/>
    <property type="project" value="UniProtKB-SubCell"/>
</dbReference>
<gene>
    <name evidence="8" type="ORF">Pka01_20620</name>
</gene>
<feature type="transmembrane region" description="Helical" evidence="6">
    <location>
        <begin position="659"/>
        <end position="679"/>
    </location>
</feature>
<keyword evidence="2" id="KW-1003">Cell membrane</keyword>
<accession>A0A8J3LY86</accession>
<feature type="transmembrane region" description="Helical" evidence="6">
    <location>
        <begin position="361"/>
        <end position="387"/>
    </location>
</feature>
<feature type="transmembrane region" description="Helical" evidence="6">
    <location>
        <begin position="540"/>
        <end position="565"/>
    </location>
</feature>
<feature type="transmembrane region" description="Helical" evidence="6">
    <location>
        <begin position="513"/>
        <end position="533"/>
    </location>
</feature>
<feature type="transmembrane region" description="Helical" evidence="6">
    <location>
        <begin position="214"/>
        <end position="234"/>
    </location>
</feature>
<keyword evidence="5 6" id="KW-0472">Membrane</keyword>
<proteinExistence type="predicted"/>
<evidence type="ECO:0000313" key="8">
    <source>
        <dbReference type="EMBL" id="GIG78935.1"/>
    </source>
</evidence>
<evidence type="ECO:0000256" key="5">
    <source>
        <dbReference type="ARBA" id="ARBA00023136"/>
    </source>
</evidence>
<dbReference type="PANTHER" id="PTHR33406">
    <property type="entry name" value="MEMBRANE PROTEIN MJ1562-RELATED"/>
    <property type="match status" value="1"/>
</dbReference>
<feature type="transmembrane region" description="Helical" evidence="6">
    <location>
        <begin position="585"/>
        <end position="608"/>
    </location>
</feature>
<evidence type="ECO:0000256" key="4">
    <source>
        <dbReference type="ARBA" id="ARBA00022989"/>
    </source>
</evidence>
<feature type="domain" description="SSD" evidence="7">
    <location>
        <begin position="205"/>
        <end position="339"/>
    </location>
</feature>
<dbReference type="PROSITE" id="PS50156">
    <property type="entry name" value="SSD"/>
    <property type="match status" value="1"/>
</dbReference>
<feature type="transmembrane region" description="Helical" evidence="6">
    <location>
        <begin position="288"/>
        <end position="310"/>
    </location>
</feature>
<dbReference type="RefSeq" id="WP_203882410.1">
    <property type="nucleotide sequence ID" value="NZ_BAABHH010000009.1"/>
</dbReference>
<reference evidence="8 9" key="1">
    <citation type="submission" date="2021-01" db="EMBL/GenBank/DDBJ databases">
        <title>Whole genome shotgun sequence of Planotetraspora kaengkrachanensis NBRC 104272.</title>
        <authorList>
            <person name="Komaki H."/>
            <person name="Tamura T."/>
        </authorList>
    </citation>
    <scope>NUCLEOTIDE SEQUENCE [LARGE SCALE GENOMIC DNA]</scope>
    <source>
        <strain evidence="8 9">NBRC 104272</strain>
    </source>
</reference>
<comment type="subcellular location">
    <subcellularLocation>
        <location evidence="1">Cell membrane</location>
        <topology evidence="1">Multi-pass membrane protein</topology>
    </subcellularLocation>
</comment>
<feature type="transmembrane region" description="Helical" evidence="6">
    <location>
        <begin position="634"/>
        <end position="653"/>
    </location>
</feature>
<dbReference type="InterPro" id="IPR000731">
    <property type="entry name" value="SSD"/>
</dbReference>
<dbReference type="InterPro" id="IPR004869">
    <property type="entry name" value="MMPL_dom"/>
</dbReference>
<evidence type="ECO:0000256" key="6">
    <source>
        <dbReference type="SAM" id="Phobius"/>
    </source>
</evidence>
<dbReference type="PANTHER" id="PTHR33406:SF13">
    <property type="entry name" value="MEMBRANE PROTEIN YDFJ"/>
    <property type="match status" value="1"/>
</dbReference>